<keyword evidence="6" id="KW-1185">Reference proteome</keyword>
<organism evidence="5 6">
    <name type="scientific">Thiorhodococcus mannitoliphagus</name>
    <dbReference type="NCBI Taxonomy" id="329406"/>
    <lineage>
        <taxon>Bacteria</taxon>
        <taxon>Pseudomonadati</taxon>
        <taxon>Pseudomonadota</taxon>
        <taxon>Gammaproteobacteria</taxon>
        <taxon>Chromatiales</taxon>
        <taxon>Chromatiaceae</taxon>
        <taxon>Thiorhodococcus</taxon>
    </lineage>
</organism>
<dbReference type="Gene3D" id="3.40.50.2000">
    <property type="entry name" value="Glycogen Phosphorylase B"/>
    <property type="match status" value="2"/>
</dbReference>
<dbReference type="CDD" id="cd03794">
    <property type="entry name" value="GT4_WbuB-like"/>
    <property type="match status" value="1"/>
</dbReference>
<dbReference type="InterPro" id="IPR028098">
    <property type="entry name" value="Glyco_trans_4-like_N"/>
</dbReference>
<keyword evidence="2 5" id="KW-0808">Transferase</keyword>
<accession>A0A6P1DRB9</accession>
<proteinExistence type="predicted"/>
<dbReference type="Pfam" id="PF00534">
    <property type="entry name" value="Glycos_transf_1"/>
    <property type="match status" value="1"/>
</dbReference>
<dbReference type="PANTHER" id="PTHR12526:SF510">
    <property type="entry name" value="D-INOSITOL 3-PHOSPHATE GLYCOSYLTRANSFERASE"/>
    <property type="match status" value="1"/>
</dbReference>
<reference evidence="6" key="1">
    <citation type="journal article" date="2020" name="Microbiol. Resour. Announc.">
        <title>Draft Genome Sequences of Thiorhodococcus mannitoliphagus and Thiorhodococcus minor, Purple Sulfur Photosynthetic Bacteria in the Gammaproteobacterial Family Chromatiaceae.</title>
        <authorList>
            <person name="Aviles F.A."/>
            <person name="Meyer T.E."/>
            <person name="Kyndt J.A."/>
        </authorList>
    </citation>
    <scope>NUCLEOTIDE SEQUENCE [LARGE SCALE GENOMIC DNA]</scope>
    <source>
        <strain evidence="6">DSM 18266</strain>
    </source>
</reference>
<sequence>MRCPSACSYRLSWRTSSLLLCVLNNHIVSNGAPPSKPRSARAYTPEFSIARRVLTSRFGRTGLVGRGVDYLSFYLSAAWRLRRLVRPDDLVVAMTDPPLLSVLVRWALVGRRVTQVNWLQDLFPEVASALQLRLASGSFGRMLQRWRDVSLRAAALNVVIGERMAERVREAGVTPERVRVIHNWADDEAIRPLSPAANPLRHEWGLTDAFVLGYSGNLGRAHDVATVLEAAEVLHADPGVDGQRVVLLFIGSGHQLLELRAESVRRGLDTVQFRPYQPRERLSESLGVADVHWISLRPALEGLIVPSKFYGIAAAGRPVLFVGDHDGEIARLLRTHDCGTAVAERDGQAFAAAVRRLRDDPGLRQRQGDNARRLLEEGFKQRLALGAWGGIVRALSTGAQ</sequence>
<dbReference type="Proteomes" id="UP000471640">
    <property type="component" value="Unassembled WGS sequence"/>
</dbReference>
<feature type="domain" description="Glycosyl transferase family 1" evidence="3">
    <location>
        <begin position="207"/>
        <end position="373"/>
    </location>
</feature>
<dbReference type="Pfam" id="PF13439">
    <property type="entry name" value="Glyco_transf_4"/>
    <property type="match status" value="1"/>
</dbReference>
<dbReference type="EMBL" id="JAAIJR010000010">
    <property type="protein sequence ID" value="NEX19461.1"/>
    <property type="molecule type" value="Genomic_DNA"/>
</dbReference>
<reference evidence="5 6" key="2">
    <citation type="submission" date="2020-02" db="EMBL/GenBank/DDBJ databases">
        <title>Genome sequences of Thiorhodococcus mannitoliphagus and Thiorhodococcus minor, purple sulfur photosynthetic bacteria in the gammaproteobacterial family, Chromatiaceae.</title>
        <authorList>
            <person name="Aviles F.A."/>
            <person name="Meyer T.E."/>
            <person name="Kyndt J.A."/>
        </authorList>
    </citation>
    <scope>NUCLEOTIDE SEQUENCE [LARGE SCALE GENOMIC DNA]</scope>
    <source>
        <strain evidence="5 6">DSM 18266</strain>
    </source>
</reference>
<dbReference type="InterPro" id="IPR001296">
    <property type="entry name" value="Glyco_trans_1"/>
</dbReference>
<dbReference type="SUPFAM" id="SSF53756">
    <property type="entry name" value="UDP-Glycosyltransferase/glycogen phosphorylase"/>
    <property type="match status" value="1"/>
</dbReference>
<comment type="caution">
    <text evidence="5">The sequence shown here is derived from an EMBL/GenBank/DDBJ whole genome shotgun (WGS) entry which is preliminary data.</text>
</comment>
<evidence type="ECO:0000259" key="3">
    <source>
        <dbReference type="Pfam" id="PF00534"/>
    </source>
</evidence>
<name>A0A6P1DRB9_9GAMM</name>
<dbReference type="AlphaFoldDB" id="A0A6P1DRB9"/>
<protein>
    <submittedName>
        <fullName evidence="5">Glycosyltransferase family 4 protein</fullName>
    </submittedName>
</protein>
<evidence type="ECO:0000256" key="1">
    <source>
        <dbReference type="ARBA" id="ARBA00022676"/>
    </source>
</evidence>
<evidence type="ECO:0000313" key="5">
    <source>
        <dbReference type="EMBL" id="NEX19461.1"/>
    </source>
</evidence>
<evidence type="ECO:0000259" key="4">
    <source>
        <dbReference type="Pfam" id="PF13439"/>
    </source>
</evidence>
<dbReference type="GO" id="GO:0016757">
    <property type="term" value="F:glycosyltransferase activity"/>
    <property type="evidence" value="ECO:0007669"/>
    <property type="project" value="UniProtKB-KW"/>
</dbReference>
<evidence type="ECO:0000313" key="6">
    <source>
        <dbReference type="Proteomes" id="UP000471640"/>
    </source>
</evidence>
<keyword evidence="1" id="KW-0328">Glycosyltransferase</keyword>
<feature type="domain" description="Glycosyltransferase subfamily 4-like N-terminal" evidence="4">
    <location>
        <begin position="68"/>
        <end position="188"/>
    </location>
</feature>
<gene>
    <name evidence="5" type="ORF">G3480_03880</name>
</gene>
<dbReference type="PANTHER" id="PTHR12526">
    <property type="entry name" value="GLYCOSYLTRANSFERASE"/>
    <property type="match status" value="1"/>
</dbReference>
<dbReference type="GO" id="GO:1901135">
    <property type="term" value="P:carbohydrate derivative metabolic process"/>
    <property type="evidence" value="ECO:0007669"/>
    <property type="project" value="UniProtKB-ARBA"/>
</dbReference>
<evidence type="ECO:0000256" key="2">
    <source>
        <dbReference type="ARBA" id="ARBA00022679"/>
    </source>
</evidence>